<feature type="transmembrane region" description="Helical" evidence="5">
    <location>
        <begin position="12"/>
        <end position="33"/>
    </location>
</feature>
<accession>A0ABU8ERB1</accession>
<sequence>MLNLPTDKRYITAPLVLIFAAIIIFATPLSELFEYNRSLFSHGEYWRLITAHFSHSNSYHLILNLAGVALIWALHGEYYDARKYALALLLLALYTGGGLYIFYPENTLYNGLSGVLHGLIIVGALIDCQKGMKTGYLLFIGVWLKIAWEQYAGPSAELGQLINARVATEAHLIGAISGIFVYAKLNRHALRENITQ</sequence>
<keyword evidence="2 5" id="KW-0812">Transmembrane</keyword>
<keyword evidence="4 5" id="KW-0472">Membrane</keyword>
<dbReference type="InterPro" id="IPR022764">
    <property type="entry name" value="Peptidase_S54_rhomboid_dom"/>
</dbReference>
<evidence type="ECO:0000313" key="7">
    <source>
        <dbReference type="EMBL" id="MEI4549504.1"/>
    </source>
</evidence>
<dbReference type="SUPFAM" id="SSF144091">
    <property type="entry name" value="Rhomboid-like"/>
    <property type="match status" value="1"/>
</dbReference>
<dbReference type="Pfam" id="PF01694">
    <property type="entry name" value="Rhomboid"/>
    <property type="match status" value="1"/>
</dbReference>
<feature type="transmembrane region" description="Helical" evidence="5">
    <location>
        <begin position="84"/>
        <end position="102"/>
    </location>
</feature>
<keyword evidence="8" id="KW-1185">Reference proteome</keyword>
<reference evidence="7 8" key="1">
    <citation type="submission" date="2023-12" db="EMBL/GenBank/DDBJ databases">
        <title>Friends and Foes: Symbiotic and Algicidal bacterial influence on Karenia brevis blooms.</title>
        <authorList>
            <person name="Fei C."/>
            <person name="Mohamed A.R."/>
            <person name="Booker A."/>
            <person name="Arshad M."/>
            <person name="Klass S."/>
            <person name="Ahn S."/>
            <person name="Gilbert P.M."/>
            <person name="Heil C.A."/>
            <person name="Martinez J.M."/>
            <person name="Amin S.A."/>
        </authorList>
    </citation>
    <scope>NUCLEOTIDE SEQUENCE [LARGE SCALE GENOMIC DNA]</scope>
    <source>
        <strain evidence="7 8">CE15</strain>
    </source>
</reference>
<dbReference type="EC" id="3.4.21.-" evidence="7"/>
<feature type="transmembrane region" description="Helical" evidence="5">
    <location>
        <begin position="53"/>
        <end position="72"/>
    </location>
</feature>
<dbReference type="InterPro" id="IPR035952">
    <property type="entry name" value="Rhomboid-like_sf"/>
</dbReference>
<name>A0ABU8ERB1_9GAMM</name>
<evidence type="ECO:0000256" key="1">
    <source>
        <dbReference type="ARBA" id="ARBA00004141"/>
    </source>
</evidence>
<proteinExistence type="predicted"/>
<dbReference type="NCBIfam" id="TIGR03902">
    <property type="entry name" value="rhom_GG_sort"/>
    <property type="match status" value="1"/>
</dbReference>
<organism evidence="7 8">
    <name type="scientific">Pseudoalteromonas spongiae</name>
    <dbReference type="NCBI Taxonomy" id="298657"/>
    <lineage>
        <taxon>Bacteria</taxon>
        <taxon>Pseudomonadati</taxon>
        <taxon>Pseudomonadota</taxon>
        <taxon>Gammaproteobacteria</taxon>
        <taxon>Alteromonadales</taxon>
        <taxon>Pseudoalteromonadaceae</taxon>
        <taxon>Pseudoalteromonas</taxon>
    </lineage>
</organism>
<keyword evidence="7" id="KW-0378">Hydrolase</keyword>
<gene>
    <name evidence="7" type="primary">rrtA</name>
    <name evidence="7" type="ORF">WAE96_07275</name>
</gene>
<comment type="caution">
    <text evidence="7">The sequence shown here is derived from an EMBL/GenBank/DDBJ whole genome shotgun (WGS) entry which is preliminary data.</text>
</comment>
<evidence type="ECO:0000259" key="6">
    <source>
        <dbReference type="Pfam" id="PF01694"/>
    </source>
</evidence>
<evidence type="ECO:0000256" key="5">
    <source>
        <dbReference type="SAM" id="Phobius"/>
    </source>
</evidence>
<evidence type="ECO:0000313" key="8">
    <source>
        <dbReference type="Proteomes" id="UP001382455"/>
    </source>
</evidence>
<comment type="subcellular location">
    <subcellularLocation>
        <location evidence="1">Membrane</location>
        <topology evidence="1">Multi-pass membrane protein</topology>
    </subcellularLocation>
</comment>
<evidence type="ECO:0000256" key="2">
    <source>
        <dbReference type="ARBA" id="ARBA00022692"/>
    </source>
</evidence>
<evidence type="ECO:0000256" key="4">
    <source>
        <dbReference type="ARBA" id="ARBA00023136"/>
    </source>
</evidence>
<feature type="domain" description="Peptidase S54 rhomboid" evidence="6">
    <location>
        <begin position="43"/>
        <end position="183"/>
    </location>
</feature>
<keyword evidence="3 5" id="KW-1133">Transmembrane helix</keyword>
<evidence type="ECO:0000256" key="3">
    <source>
        <dbReference type="ARBA" id="ARBA00022989"/>
    </source>
</evidence>
<dbReference type="PANTHER" id="PTHR43066">
    <property type="entry name" value="RHOMBOID-RELATED PROTEIN"/>
    <property type="match status" value="1"/>
</dbReference>
<protein>
    <submittedName>
        <fullName evidence="7">Rhombosortase</fullName>
        <ecNumber evidence="7">3.4.21.-</ecNumber>
    </submittedName>
</protein>
<dbReference type="Proteomes" id="UP001382455">
    <property type="component" value="Unassembled WGS sequence"/>
</dbReference>
<dbReference type="GO" id="GO:0016787">
    <property type="term" value="F:hydrolase activity"/>
    <property type="evidence" value="ECO:0007669"/>
    <property type="project" value="UniProtKB-KW"/>
</dbReference>
<dbReference type="EMBL" id="JBAWKS010000001">
    <property type="protein sequence ID" value="MEI4549504.1"/>
    <property type="molecule type" value="Genomic_DNA"/>
</dbReference>
<dbReference type="InterPro" id="IPR023826">
    <property type="entry name" value="Rhom-like_SP_proteobac"/>
</dbReference>
<dbReference type="RefSeq" id="WP_336435032.1">
    <property type="nucleotide sequence ID" value="NZ_JBAWKS010000001.1"/>
</dbReference>
<feature type="transmembrane region" description="Helical" evidence="5">
    <location>
        <begin position="108"/>
        <end position="126"/>
    </location>
</feature>
<dbReference type="Gene3D" id="1.20.1540.10">
    <property type="entry name" value="Rhomboid-like"/>
    <property type="match status" value="1"/>
</dbReference>